<reference evidence="1 2" key="1">
    <citation type="submission" date="2018-09" db="EMBL/GenBank/DDBJ databases">
        <authorList>
            <person name="Wang F."/>
        </authorList>
    </citation>
    <scope>NUCLEOTIDE SEQUENCE [LARGE SCALE GENOMIC DNA]</scope>
    <source>
        <strain evidence="1 2">PLHSC7-2</strain>
    </source>
</reference>
<dbReference type="Pfam" id="PF17001">
    <property type="entry name" value="T3SS_basalb_I"/>
    <property type="match status" value="1"/>
</dbReference>
<dbReference type="EMBL" id="QZCH01000014">
    <property type="protein sequence ID" value="RJG42759.1"/>
    <property type="molecule type" value="Genomic_DNA"/>
</dbReference>
<evidence type="ECO:0000313" key="1">
    <source>
        <dbReference type="EMBL" id="RJG42759.1"/>
    </source>
</evidence>
<dbReference type="OrthoDB" id="6195289at2"/>
<reference evidence="1 2" key="2">
    <citation type="submission" date="2019-01" db="EMBL/GenBank/DDBJ databases">
        <title>Motilimonas pumilus sp. nov., isolated from the gut of sea cucumber (Apostichopus japonicus).</title>
        <authorList>
            <person name="Wang F.-Q."/>
            <person name="Ren L.-H."/>
            <person name="Lin Y.-W."/>
            <person name="Sun G.-H."/>
            <person name="Du Z.-J."/>
            <person name="Zhao J.-X."/>
            <person name="Liu X.-J."/>
            <person name="Liu L.-J."/>
        </authorList>
    </citation>
    <scope>NUCLEOTIDE SEQUENCE [LARGE SCALE GENOMIC DNA]</scope>
    <source>
        <strain evidence="1 2">PLHSC7-2</strain>
    </source>
</reference>
<name>A0A418YE10_9GAMM</name>
<sequence>MEAVNQVVSVSLDSISDATDYSTPMSAGEVDTLSDQFAAAMSDLKVGVSENVEGINETIASIDSATTDPSKLFELQVKLTEVTLEQELLSKGISQCTKNVETVVKAQ</sequence>
<dbReference type="GO" id="GO:0030254">
    <property type="term" value="P:protein secretion by the type III secretion system"/>
    <property type="evidence" value="ECO:0007669"/>
    <property type="project" value="InterPro"/>
</dbReference>
<dbReference type="Proteomes" id="UP000283255">
    <property type="component" value="Unassembled WGS sequence"/>
</dbReference>
<evidence type="ECO:0000313" key="2">
    <source>
        <dbReference type="Proteomes" id="UP000283255"/>
    </source>
</evidence>
<keyword evidence="2" id="KW-1185">Reference proteome</keyword>
<gene>
    <name evidence="1" type="ORF">D1Z90_11765</name>
</gene>
<dbReference type="InterPro" id="IPR012670">
    <property type="entry name" value="T3SS_YscI/HrpB"/>
</dbReference>
<dbReference type="RefSeq" id="WP_119910960.1">
    <property type="nucleotide sequence ID" value="NZ_QZCH01000014.1"/>
</dbReference>
<protein>
    <recommendedName>
        <fullName evidence="3">EscI/YscI/HrpB family type III secretion system inner rod protein</fullName>
    </recommendedName>
</protein>
<proteinExistence type="predicted"/>
<dbReference type="AlphaFoldDB" id="A0A418YE10"/>
<organism evidence="1 2">
    <name type="scientific">Motilimonas pumila</name>
    <dbReference type="NCBI Taxonomy" id="2303987"/>
    <lineage>
        <taxon>Bacteria</taxon>
        <taxon>Pseudomonadati</taxon>
        <taxon>Pseudomonadota</taxon>
        <taxon>Gammaproteobacteria</taxon>
        <taxon>Alteromonadales</taxon>
        <taxon>Alteromonadales genera incertae sedis</taxon>
        <taxon>Motilimonas</taxon>
    </lineage>
</organism>
<accession>A0A418YE10</accession>
<comment type="caution">
    <text evidence="1">The sequence shown here is derived from an EMBL/GenBank/DDBJ whole genome shotgun (WGS) entry which is preliminary data.</text>
</comment>
<evidence type="ECO:0008006" key="3">
    <source>
        <dbReference type="Google" id="ProtNLM"/>
    </source>
</evidence>